<comment type="caution">
    <text evidence="12">The sequence shown here is derived from an EMBL/GenBank/DDBJ whole genome shotgun (WGS) entry which is preliminary data.</text>
</comment>
<evidence type="ECO:0000256" key="7">
    <source>
        <dbReference type="ARBA" id="ARBA00023264"/>
    </source>
</evidence>
<comment type="catalytic activity">
    <reaction evidence="9">
        <text>sn-glycerol 3-phosphate + NADP(+) = dihydroxyacetone phosphate + NADPH + H(+)</text>
        <dbReference type="Rhea" id="RHEA:11096"/>
        <dbReference type="ChEBI" id="CHEBI:15378"/>
        <dbReference type="ChEBI" id="CHEBI:57597"/>
        <dbReference type="ChEBI" id="CHEBI:57642"/>
        <dbReference type="ChEBI" id="CHEBI:57783"/>
        <dbReference type="ChEBI" id="CHEBI:58349"/>
        <dbReference type="EC" id="1.1.1.94"/>
    </reaction>
</comment>
<keyword evidence="3 8" id="KW-0560">Oxidoreductase</keyword>
<dbReference type="PRINTS" id="PR00077">
    <property type="entry name" value="GPDHDRGNASE"/>
</dbReference>
<dbReference type="Gene3D" id="1.10.1040.10">
    <property type="entry name" value="N-(1-d-carboxylethyl)-l-norvaline Dehydrogenase, domain 2"/>
    <property type="match status" value="1"/>
</dbReference>
<feature type="domain" description="Glycerol-3-phosphate dehydrogenase NAD-dependent N-terminal" evidence="10">
    <location>
        <begin position="9"/>
        <end position="172"/>
    </location>
</feature>
<dbReference type="InterPro" id="IPR011128">
    <property type="entry name" value="G3P_DH_NAD-dep_N"/>
</dbReference>
<comment type="similarity">
    <text evidence="1 8">Belongs to the NAD-dependent glycerol-3-phosphate dehydrogenase family.</text>
</comment>
<keyword evidence="13" id="KW-1185">Reference proteome</keyword>
<evidence type="ECO:0000313" key="12">
    <source>
        <dbReference type="EMBL" id="GAA4267677.1"/>
    </source>
</evidence>
<evidence type="ECO:0000256" key="8">
    <source>
        <dbReference type="RuleBase" id="RU000437"/>
    </source>
</evidence>
<dbReference type="Pfam" id="PF07479">
    <property type="entry name" value="NAD_Gly3P_dh_C"/>
    <property type="match status" value="1"/>
</dbReference>
<accession>A0ABP8E698</accession>
<proteinExistence type="inferred from homology"/>
<dbReference type="PANTHER" id="PTHR11728">
    <property type="entry name" value="GLYCEROL-3-PHOSPHATE DEHYDROGENASE"/>
    <property type="match status" value="1"/>
</dbReference>
<evidence type="ECO:0000256" key="9">
    <source>
        <dbReference type="RuleBase" id="RU000439"/>
    </source>
</evidence>
<dbReference type="Proteomes" id="UP001501594">
    <property type="component" value="Unassembled WGS sequence"/>
</dbReference>
<evidence type="ECO:0000313" key="13">
    <source>
        <dbReference type="Proteomes" id="UP001501594"/>
    </source>
</evidence>
<dbReference type="InterPro" id="IPR013328">
    <property type="entry name" value="6PGD_dom2"/>
</dbReference>
<evidence type="ECO:0000256" key="2">
    <source>
        <dbReference type="ARBA" id="ARBA00022516"/>
    </source>
</evidence>
<dbReference type="InterPro" id="IPR006109">
    <property type="entry name" value="G3P_DH_NAD-dep_C"/>
</dbReference>
<feature type="domain" description="Glycerol-3-phosphate dehydrogenase NAD-dependent C-terminal" evidence="11">
    <location>
        <begin position="193"/>
        <end position="339"/>
    </location>
</feature>
<keyword evidence="7" id="KW-1208">Phospholipid metabolism</keyword>
<keyword evidence="5" id="KW-0443">Lipid metabolism</keyword>
<dbReference type="Gene3D" id="3.40.50.720">
    <property type="entry name" value="NAD(P)-binding Rossmann-like Domain"/>
    <property type="match status" value="1"/>
</dbReference>
<dbReference type="EC" id="1.1.1.94" evidence="9"/>
<keyword evidence="6" id="KW-0594">Phospholipid biosynthesis</keyword>
<dbReference type="InterPro" id="IPR036291">
    <property type="entry name" value="NAD(P)-bd_dom_sf"/>
</dbReference>
<gene>
    <name evidence="12" type="primary">gpsA</name>
    <name evidence="12" type="ORF">GCM10022256_32890</name>
</gene>
<sequence>MTLPNPMTVTVLGAGAMGSALCTPLRARGHTVRLWGTPLDEDILTALEGGLPHPRTGEHLADGTELVHDPDLESALADADVVVVAVSSDGVRSIVERAAPLMGRAQALALTTKGFLRDAEGTVRLLPESIERIFSDSAAVPPPIVAIGGPCKANEVAASRPTAAVFGCSDIDVARSIAGAVETDGYRIHVTDDDRGVEVAAPLKNVYAIALGFADGLTTRTGQPWHDLRSAVFSKAVDEIADMTEALGGSARTAWGLSGVGDLEVTGLSGRNKVFGERLGSGEAPAEALQKMIDAHQTVEGVPASGLAVALASQLFDDAASRLPLLHAIRRIVEGCDDPLLVLTTAALPPLQASGSSR</sequence>
<dbReference type="RefSeq" id="WP_344798204.1">
    <property type="nucleotide sequence ID" value="NZ_BAABAU010000005.1"/>
</dbReference>
<name>A0ABP8E698_9MICO</name>
<dbReference type="InterPro" id="IPR008927">
    <property type="entry name" value="6-PGluconate_DH-like_C_sf"/>
</dbReference>
<evidence type="ECO:0000256" key="3">
    <source>
        <dbReference type="ARBA" id="ARBA00023002"/>
    </source>
</evidence>
<evidence type="ECO:0000259" key="10">
    <source>
        <dbReference type="Pfam" id="PF01210"/>
    </source>
</evidence>
<organism evidence="12 13">
    <name type="scientific">Frondihabitans peucedani</name>
    <dbReference type="NCBI Taxonomy" id="598626"/>
    <lineage>
        <taxon>Bacteria</taxon>
        <taxon>Bacillati</taxon>
        <taxon>Actinomycetota</taxon>
        <taxon>Actinomycetes</taxon>
        <taxon>Micrococcales</taxon>
        <taxon>Microbacteriaceae</taxon>
        <taxon>Frondihabitans</taxon>
    </lineage>
</organism>
<dbReference type="Pfam" id="PF01210">
    <property type="entry name" value="NAD_Gly3P_dh_N"/>
    <property type="match status" value="1"/>
</dbReference>
<dbReference type="SUPFAM" id="SSF48179">
    <property type="entry name" value="6-phosphogluconate dehydrogenase C-terminal domain-like"/>
    <property type="match status" value="1"/>
</dbReference>
<dbReference type="InterPro" id="IPR006168">
    <property type="entry name" value="G3P_DH_NAD-dep"/>
</dbReference>
<evidence type="ECO:0000256" key="1">
    <source>
        <dbReference type="ARBA" id="ARBA00011009"/>
    </source>
</evidence>
<dbReference type="SUPFAM" id="SSF51735">
    <property type="entry name" value="NAD(P)-binding Rossmann-fold domains"/>
    <property type="match status" value="1"/>
</dbReference>
<evidence type="ECO:0000256" key="5">
    <source>
        <dbReference type="ARBA" id="ARBA00023098"/>
    </source>
</evidence>
<evidence type="ECO:0000256" key="6">
    <source>
        <dbReference type="ARBA" id="ARBA00023209"/>
    </source>
</evidence>
<keyword evidence="4 8" id="KW-0520">NAD</keyword>
<evidence type="ECO:0000256" key="4">
    <source>
        <dbReference type="ARBA" id="ARBA00023027"/>
    </source>
</evidence>
<evidence type="ECO:0000259" key="11">
    <source>
        <dbReference type="Pfam" id="PF07479"/>
    </source>
</evidence>
<keyword evidence="2" id="KW-0444">Lipid biosynthesis</keyword>
<dbReference type="EMBL" id="BAABAU010000005">
    <property type="protein sequence ID" value="GAA4267677.1"/>
    <property type="molecule type" value="Genomic_DNA"/>
</dbReference>
<dbReference type="PANTHER" id="PTHR11728:SF1">
    <property type="entry name" value="GLYCEROL-3-PHOSPHATE DEHYDROGENASE [NAD(+)] 2, CHLOROPLASTIC"/>
    <property type="match status" value="1"/>
</dbReference>
<reference evidence="13" key="1">
    <citation type="journal article" date="2019" name="Int. J. Syst. Evol. Microbiol.">
        <title>The Global Catalogue of Microorganisms (GCM) 10K type strain sequencing project: providing services to taxonomists for standard genome sequencing and annotation.</title>
        <authorList>
            <consortium name="The Broad Institute Genomics Platform"/>
            <consortium name="The Broad Institute Genome Sequencing Center for Infectious Disease"/>
            <person name="Wu L."/>
            <person name="Ma J."/>
        </authorList>
    </citation>
    <scope>NUCLEOTIDE SEQUENCE [LARGE SCALE GENOMIC DNA]</scope>
    <source>
        <strain evidence="13">JCM 17442</strain>
    </source>
</reference>
<protein>
    <recommendedName>
        <fullName evidence="9">Glycerol-3-phosphate dehydrogenase</fullName>
        <ecNumber evidence="9">1.1.1.94</ecNumber>
    </recommendedName>
</protein>
<dbReference type="PIRSF" id="PIRSF000114">
    <property type="entry name" value="Glycerol-3-P_dh"/>
    <property type="match status" value="1"/>
</dbReference>